<reference evidence="1 2" key="1">
    <citation type="journal article" date="2011" name="J. Bacteriol.">
        <title>Complete genome sequence of the plant growth-promoting endophyte Burkholderia phytofirmans strain PsJN.</title>
        <authorList>
            <person name="Weilharter A."/>
            <person name="Mitter B."/>
            <person name="Shin M.V."/>
            <person name="Chain P.S."/>
            <person name="Nowak J."/>
            <person name="Sessitsch A."/>
        </authorList>
    </citation>
    <scope>NUCLEOTIDE SEQUENCE [LARGE SCALE GENOMIC DNA]</scope>
    <source>
        <strain evidence="2">DSM 17436 / LMG 22146 / PsJN</strain>
        <plasmid evidence="1 2">pBPHYT01</plasmid>
    </source>
</reference>
<dbReference type="HOGENOM" id="CLU_1486415_0_0_4"/>
<protein>
    <submittedName>
        <fullName evidence="1">Uncharacterized protein</fullName>
    </submittedName>
</protein>
<organism evidence="1 2">
    <name type="scientific">Paraburkholderia phytofirmans (strain DSM 17436 / LMG 22146 / PsJN)</name>
    <name type="common">Burkholderia phytofirmans</name>
    <dbReference type="NCBI Taxonomy" id="398527"/>
    <lineage>
        <taxon>Bacteria</taxon>
        <taxon>Pseudomonadati</taxon>
        <taxon>Pseudomonadota</taxon>
        <taxon>Betaproteobacteria</taxon>
        <taxon>Burkholderiales</taxon>
        <taxon>Burkholderiaceae</taxon>
        <taxon>Paraburkholderia</taxon>
    </lineage>
</organism>
<keyword evidence="1" id="KW-0614">Plasmid</keyword>
<name>B2THA9_PARPJ</name>
<geneLocation type="plasmid" evidence="1 2">
    <name>pBPHYT01</name>
</geneLocation>
<dbReference type="Proteomes" id="UP000001739">
    <property type="component" value="Plasmid pBPHYT01"/>
</dbReference>
<dbReference type="AlphaFoldDB" id="B2THA9"/>
<sequence length="181" mass="18821">MFAARVTGSSAAGFRSLSYGVGQGASPASPAKPSERLQTIIREREVSNGPGWFGTAALVWLLSQHDLSDSDRSWISSQLSSGNDGDGQDASVDRITKALTFTWDGLPEAVRVGQPVKIAVSAVDAKGHHQALDCAVTNGSASTTLTENGVVMTWTPATAGTGFLQCDGLSEGERRAVAVTL</sequence>
<dbReference type="EMBL" id="CP001054">
    <property type="protein sequence ID" value="ACD21655.1"/>
    <property type="molecule type" value="Genomic_DNA"/>
</dbReference>
<accession>B2THA9</accession>
<dbReference type="KEGG" id="bpy:Bphyt_7370"/>
<proteinExistence type="predicted"/>
<gene>
    <name evidence="1" type="ordered locus">Bphyt_7370</name>
</gene>
<evidence type="ECO:0000313" key="2">
    <source>
        <dbReference type="Proteomes" id="UP000001739"/>
    </source>
</evidence>
<dbReference type="eggNOG" id="ENOG50336SK">
    <property type="taxonomic scope" value="Bacteria"/>
</dbReference>
<evidence type="ECO:0000313" key="1">
    <source>
        <dbReference type="EMBL" id="ACD21655.1"/>
    </source>
</evidence>